<evidence type="ECO:0000313" key="3">
    <source>
        <dbReference type="Proteomes" id="UP000677228"/>
    </source>
</evidence>
<protein>
    <submittedName>
        <fullName evidence="1">Uncharacterized protein</fullName>
    </submittedName>
</protein>
<name>A0A8S2CYA4_9BILA</name>
<reference evidence="1" key="1">
    <citation type="submission" date="2021-02" db="EMBL/GenBank/DDBJ databases">
        <authorList>
            <person name="Nowell W R."/>
        </authorList>
    </citation>
    <scope>NUCLEOTIDE SEQUENCE</scope>
</reference>
<dbReference type="Proteomes" id="UP000677228">
    <property type="component" value="Unassembled WGS sequence"/>
</dbReference>
<accession>A0A8S2CYA4</accession>
<organism evidence="1 3">
    <name type="scientific">Didymodactylos carnosus</name>
    <dbReference type="NCBI Taxonomy" id="1234261"/>
    <lineage>
        <taxon>Eukaryota</taxon>
        <taxon>Metazoa</taxon>
        <taxon>Spiralia</taxon>
        <taxon>Gnathifera</taxon>
        <taxon>Rotifera</taxon>
        <taxon>Eurotatoria</taxon>
        <taxon>Bdelloidea</taxon>
        <taxon>Philodinida</taxon>
        <taxon>Philodinidae</taxon>
        <taxon>Didymodactylos</taxon>
    </lineage>
</organism>
<dbReference type="EMBL" id="CAJNOK010001898">
    <property type="protein sequence ID" value="CAF0835122.1"/>
    <property type="molecule type" value="Genomic_DNA"/>
</dbReference>
<dbReference type="EMBL" id="CAJOBA010001898">
    <property type="protein sequence ID" value="CAF3619838.1"/>
    <property type="molecule type" value="Genomic_DNA"/>
</dbReference>
<gene>
    <name evidence="1" type="ORF">OVA965_LOCUS6348</name>
    <name evidence="2" type="ORF">TMI583_LOCUS6344</name>
</gene>
<sequence length="196" mass="23118">DTKRNIYQTGKESELKLKKWQQENTSKLNNIREKLLESKDGEDLSVNLQTIRHELDSIKMNTPDYMVKYTVLIKDINLPNKGFLCQTKYLRNYQQTKIKKLTNRLLMPTESVLARYRKPSQRTIKQPLRKFNVLIPIKRVKQSNVIATKQIDENVQVDNDDDDDDEEVFDEKLKLIVSPRPCLSTKLRQHSSKCIR</sequence>
<dbReference type="Proteomes" id="UP000682733">
    <property type="component" value="Unassembled WGS sequence"/>
</dbReference>
<dbReference type="AlphaFoldDB" id="A0A8S2CYA4"/>
<proteinExistence type="predicted"/>
<comment type="caution">
    <text evidence="1">The sequence shown here is derived from an EMBL/GenBank/DDBJ whole genome shotgun (WGS) entry which is preliminary data.</text>
</comment>
<evidence type="ECO:0000313" key="1">
    <source>
        <dbReference type="EMBL" id="CAF0835122.1"/>
    </source>
</evidence>
<evidence type="ECO:0000313" key="2">
    <source>
        <dbReference type="EMBL" id="CAF3619838.1"/>
    </source>
</evidence>
<feature type="non-terminal residue" evidence="1">
    <location>
        <position position="1"/>
    </location>
</feature>